<dbReference type="EMBL" id="VKLW01000003">
    <property type="protein sequence ID" value="TYK35238.1"/>
    <property type="molecule type" value="Genomic_DNA"/>
</dbReference>
<dbReference type="Proteomes" id="UP000324383">
    <property type="component" value="Unassembled WGS sequence"/>
</dbReference>
<evidence type="ECO:0000256" key="3">
    <source>
        <dbReference type="ARBA" id="ARBA00004799"/>
    </source>
</evidence>
<comment type="pathway">
    <text evidence="3">Cofactor biosynthesis; tetrahydrofolate biosynthesis; 7,8-dihydrofolate from 2-amino-4-hydroxy-6-hydroxymethyl-7,8-dihydropteridine diphosphate and 4-aminobenzoate: step 2/2.</text>
</comment>
<dbReference type="InterPro" id="IPR036565">
    <property type="entry name" value="Mur-like_cat_sf"/>
</dbReference>
<evidence type="ECO:0000256" key="12">
    <source>
        <dbReference type="ARBA" id="ARBA00022840"/>
    </source>
</evidence>
<dbReference type="SUPFAM" id="SSF53623">
    <property type="entry name" value="MurD-like peptide ligases, catalytic domain"/>
    <property type="match status" value="1"/>
</dbReference>
<comment type="cofactor">
    <cofactor evidence="1">
        <name>Mg(2+)</name>
        <dbReference type="ChEBI" id="CHEBI:18420"/>
    </cofactor>
</comment>
<dbReference type="GO" id="GO:0005737">
    <property type="term" value="C:cytoplasm"/>
    <property type="evidence" value="ECO:0007669"/>
    <property type="project" value="TreeGrafter"/>
</dbReference>
<protein>
    <recommendedName>
        <fullName evidence="8">Dihydrofolate synthase/folylpolyglutamate synthase</fullName>
        <ecNumber evidence="6">6.3.2.12</ecNumber>
        <ecNumber evidence="7">6.3.2.17</ecNumber>
    </recommendedName>
    <alternativeName>
        <fullName evidence="17">Folylpoly-gamma-glutamate synthetase-dihydrofolate synthetase</fullName>
    </alternativeName>
    <alternativeName>
        <fullName evidence="15">Folylpolyglutamate synthetase</fullName>
    </alternativeName>
    <alternativeName>
        <fullName evidence="16">Tetrahydrofolylpolyglutamate synthase</fullName>
    </alternativeName>
</protein>
<comment type="function">
    <text evidence="2">Functions in two distinct reactions of the de novo folate biosynthetic pathway. Catalyzes the addition of a glutamate residue to dihydropteroate (7,8-dihydropteroate or H2Pte) to form dihydrofolate (7,8-dihydrofolate monoglutamate or H2Pte-Glu). Also catalyzes successive additions of L-glutamate to tetrahydrofolate or 10-formyltetrahydrofolate or 5,10-methylenetetrahydrofolate, leading to folylpolyglutamate derivatives.</text>
</comment>
<keyword evidence="25" id="KW-1185">Reference proteome</keyword>
<evidence type="ECO:0000256" key="9">
    <source>
        <dbReference type="ARBA" id="ARBA00022598"/>
    </source>
</evidence>
<comment type="similarity">
    <text evidence="5">Belongs to the folylpolyglutamate synthase family.</text>
</comment>
<evidence type="ECO:0000256" key="7">
    <source>
        <dbReference type="ARBA" id="ARBA00013025"/>
    </source>
</evidence>
<evidence type="ECO:0000256" key="14">
    <source>
        <dbReference type="ARBA" id="ARBA00022909"/>
    </source>
</evidence>
<comment type="catalytic activity">
    <reaction evidence="18">
        <text>(6S)-5,6,7,8-tetrahydrofolyl-(gamma-L-Glu)(n) + L-glutamate + ATP = (6S)-5,6,7,8-tetrahydrofolyl-(gamma-L-Glu)(n+1) + ADP + phosphate + H(+)</text>
        <dbReference type="Rhea" id="RHEA:10580"/>
        <dbReference type="Rhea" id="RHEA-COMP:14738"/>
        <dbReference type="Rhea" id="RHEA-COMP:14740"/>
        <dbReference type="ChEBI" id="CHEBI:15378"/>
        <dbReference type="ChEBI" id="CHEBI:29985"/>
        <dbReference type="ChEBI" id="CHEBI:30616"/>
        <dbReference type="ChEBI" id="CHEBI:43474"/>
        <dbReference type="ChEBI" id="CHEBI:141005"/>
        <dbReference type="ChEBI" id="CHEBI:456216"/>
        <dbReference type="EC" id="6.3.2.17"/>
    </reaction>
</comment>
<dbReference type="SUPFAM" id="SSF53244">
    <property type="entry name" value="MurD-like peptide ligases, peptide-binding domain"/>
    <property type="match status" value="1"/>
</dbReference>
<evidence type="ECO:0000256" key="16">
    <source>
        <dbReference type="ARBA" id="ARBA00030592"/>
    </source>
</evidence>
<dbReference type="Pfam" id="PF02875">
    <property type="entry name" value="Mur_ligase_C"/>
    <property type="match status" value="1"/>
</dbReference>
<dbReference type="Pfam" id="PF08245">
    <property type="entry name" value="Mur_ligase_M"/>
    <property type="match status" value="1"/>
</dbReference>
<evidence type="ECO:0000256" key="20">
    <source>
        <dbReference type="ARBA" id="ARBA00049035"/>
    </source>
</evidence>
<comment type="catalytic activity">
    <reaction evidence="21">
        <text>7,8-dihydropteroate + L-glutamate + ATP = 7,8-dihydrofolate + ADP + phosphate + H(+)</text>
        <dbReference type="Rhea" id="RHEA:23584"/>
        <dbReference type="ChEBI" id="CHEBI:15378"/>
        <dbReference type="ChEBI" id="CHEBI:17839"/>
        <dbReference type="ChEBI" id="CHEBI:29985"/>
        <dbReference type="ChEBI" id="CHEBI:30616"/>
        <dbReference type="ChEBI" id="CHEBI:43474"/>
        <dbReference type="ChEBI" id="CHEBI:57451"/>
        <dbReference type="ChEBI" id="CHEBI:456216"/>
        <dbReference type="EC" id="6.3.2.12"/>
    </reaction>
</comment>
<evidence type="ECO:0000256" key="5">
    <source>
        <dbReference type="ARBA" id="ARBA00008276"/>
    </source>
</evidence>
<dbReference type="Gene3D" id="3.90.190.20">
    <property type="entry name" value="Mur ligase, C-terminal domain"/>
    <property type="match status" value="1"/>
</dbReference>
<comment type="catalytic activity">
    <reaction evidence="19">
        <text>10-formyltetrahydrofolyl-(gamma-L-Glu)(n) + L-glutamate + ATP = 10-formyltetrahydrofolyl-(gamma-L-Glu)(n+1) + ADP + phosphate + H(+)</text>
        <dbReference type="Rhea" id="RHEA:51904"/>
        <dbReference type="Rhea" id="RHEA-COMP:13088"/>
        <dbReference type="Rhea" id="RHEA-COMP:14300"/>
        <dbReference type="ChEBI" id="CHEBI:15378"/>
        <dbReference type="ChEBI" id="CHEBI:29985"/>
        <dbReference type="ChEBI" id="CHEBI:30616"/>
        <dbReference type="ChEBI" id="CHEBI:43474"/>
        <dbReference type="ChEBI" id="CHEBI:134413"/>
        <dbReference type="ChEBI" id="CHEBI:456216"/>
        <dbReference type="EC" id="6.3.2.17"/>
    </reaction>
</comment>
<comment type="pathway">
    <text evidence="4">Cofactor biosynthesis; tetrahydrofolylpolyglutamate biosynthesis.</text>
</comment>
<dbReference type="InterPro" id="IPR018109">
    <property type="entry name" value="Folylpolyglutamate_synth_CS"/>
</dbReference>
<evidence type="ECO:0000256" key="4">
    <source>
        <dbReference type="ARBA" id="ARBA00005150"/>
    </source>
</evidence>
<dbReference type="GO" id="GO:0046656">
    <property type="term" value="P:folic acid biosynthetic process"/>
    <property type="evidence" value="ECO:0007669"/>
    <property type="project" value="UniProtKB-KW"/>
</dbReference>
<evidence type="ECO:0000259" key="22">
    <source>
        <dbReference type="Pfam" id="PF02875"/>
    </source>
</evidence>
<dbReference type="GO" id="GO:0004326">
    <property type="term" value="F:tetrahydrofolylpolyglutamate synthase activity"/>
    <property type="evidence" value="ECO:0007669"/>
    <property type="project" value="UniProtKB-EC"/>
</dbReference>
<dbReference type="AlphaFoldDB" id="A0A5D3EHD1"/>
<evidence type="ECO:0000256" key="6">
    <source>
        <dbReference type="ARBA" id="ARBA00013023"/>
    </source>
</evidence>
<evidence type="ECO:0000256" key="10">
    <source>
        <dbReference type="ARBA" id="ARBA00022723"/>
    </source>
</evidence>
<dbReference type="InterPro" id="IPR001645">
    <property type="entry name" value="Folylpolyglutamate_synth"/>
</dbReference>
<organism evidence="24 25">
    <name type="scientific">Bacteroides pyogenes</name>
    <dbReference type="NCBI Taxonomy" id="310300"/>
    <lineage>
        <taxon>Bacteria</taxon>
        <taxon>Pseudomonadati</taxon>
        <taxon>Bacteroidota</taxon>
        <taxon>Bacteroidia</taxon>
        <taxon>Bacteroidales</taxon>
        <taxon>Bacteroidaceae</taxon>
        <taxon>Bacteroides</taxon>
    </lineage>
</organism>
<dbReference type="NCBIfam" id="TIGR01499">
    <property type="entry name" value="folC"/>
    <property type="match status" value="1"/>
</dbReference>
<keyword evidence="13" id="KW-0460">Magnesium</keyword>
<dbReference type="PANTHER" id="PTHR11136:SF0">
    <property type="entry name" value="DIHYDROFOLATE SYNTHETASE-RELATED"/>
    <property type="match status" value="1"/>
</dbReference>
<evidence type="ECO:0000256" key="11">
    <source>
        <dbReference type="ARBA" id="ARBA00022741"/>
    </source>
</evidence>
<evidence type="ECO:0000256" key="18">
    <source>
        <dbReference type="ARBA" id="ARBA00047493"/>
    </source>
</evidence>
<evidence type="ECO:0000259" key="23">
    <source>
        <dbReference type="Pfam" id="PF08245"/>
    </source>
</evidence>
<keyword evidence="12" id="KW-0067">ATP-binding</keyword>
<dbReference type="InterPro" id="IPR004101">
    <property type="entry name" value="Mur_ligase_C"/>
</dbReference>
<proteinExistence type="inferred from homology"/>
<evidence type="ECO:0000256" key="17">
    <source>
        <dbReference type="ARBA" id="ARBA00032510"/>
    </source>
</evidence>
<dbReference type="GO" id="GO:0005524">
    <property type="term" value="F:ATP binding"/>
    <property type="evidence" value="ECO:0007669"/>
    <property type="project" value="UniProtKB-KW"/>
</dbReference>
<keyword evidence="10" id="KW-0479">Metal-binding</keyword>
<dbReference type="RefSeq" id="WP_148730195.1">
    <property type="nucleotide sequence ID" value="NZ_VKLW01000003.1"/>
</dbReference>
<evidence type="ECO:0000256" key="13">
    <source>
        <dbReference type="ARBA" id="ARBA00022842"/>
    </source>
</evidence>
<name>A0A5D3EHD1_9BACE</name>
<evidence type="ECO:0000256" key="15">
    <source>
        <dbReference type="ARBA" id="ARBA00030048"/>
    </source>
</evidence>
<dbReference type="EC" id="6.3.2.17" evidence="7"/>
<dbReference type="PROSITE" id="PS01012">
    <property type="entry name" value="FOLYLPOLYGLU_SYNT_2"/>
    <property type="match status" value="1"/>
</dbReference>
<dbReference type="InterPro" id="IPR013221">
    <property type="entry name" value="Mur_ligase_cen"/>
</dbReference>
<evidence type="ECO:0000256" key="21">
    <source>
        <dbReference type="ARBA" id="ARBA00049161"/>
    </source>
</evidence>
<dbReference type="PANTHER" id="PTHR11136">
    <property type="entry name" value="FOLYLPOLYGLUTAMATE SYNTHASE-RELATED"/>
    <property type="match status" value="1"/>
</dbReference>
<sequence length="497" mass="56173">MDYQNTLTYLFESIPMFQQIGASAYKPGLATMKKLDEYFNHPHRQFKTIHIAGTNGKGSCSHTVAAVLQSAGYRVGLFTSPHLIDFRERIRVNGEMVSEEYVVGFVEEHRAFFEPLHPSFFELTTAMALRYFADEEVDVAVIEVGMGGRLDCTNIIRPDLCVITNIGYDHMQYLGGTLPEIAQEKAGIIKEGIPVVVGRAEGDVKKVLSDKARQMNAPCFYAEEAKDTDAEYFARPMQREELKAYRKRLSEALEKNTPFADLRGTHCDTCETEAFFAGLPPMEYFKAIDEILEKQKSVVAIRTSRFPHGLFLEMGGHYQTENCLTILTALQLLEQCGYKLRRKDYLNGFAHVCDMTGLMGRWQKLRSHPDLICDTGHNEDGMKWIVQQLDDIHRKQQKELHIVFGMVNDKDISGVLPLLPPYATYYFTKAGVKRALPENDLMEMARKAGLKGEAYPNVPEAVKAAQEKCLPEDFIFVGGSTFIVADLLANRYTLDLD</sequence>
<keyword evidence="11" id="KW-0547">Nucleotide-binding</keyword>
<dbReference type="GO" id="GO:0008841">
    <property type="term" value="F:dihydrofolate synthase activity"/>
    <property type="evidence" value="ECO:0007669"/>
    <property type="project" value="UniProtKB-EC"/>
</dbReference>
<reference evidence="24 25" key="1">
    <citation type="submission" date="2019-07" db="EMBL/GenBank/DDBJ databases">
        <title>Draft Genome Sequences of Bacteroides pyogenes Strains Isolated from the Uterus Holstein Dairy Cows with Metritis.</title>
        <authorList>
            <person name="Cunha F."/>
            <person name="Galvao K.N."/>
            <person name="Jeon S.J."/>
            <person name="Jeong K.C."/>
        </authorList>
    </citation>
    <scope>NUCLEOTIDE SEQUENCE [LARGE SCALE GENOMIC DNA]</scope>
    <source>
        <strain evidence="24 25">KG-31</strain>
    </source>
</reference>
<accession>A0A5D3EHD1</accession>
<evidence type="ECO:0000256" key="1">
    <source>
        <dbReference type="ARBA" id="ARBA00001946"/>
    </source>
</evidence>
<feature type="domain" description="Mur ligase C-terminal" evidence="22">
    <location>
        <begin position="360"/>
        <end position="480"/>
    </location>
</feature>
<feature type="domain" description="Mur ligase central" evidence="23">
    <location>
        <begin position="51"/>
        <end position="191"/>
    </location>
</feature>
<keyword evidence="14" id="KW-0289">Folate biosynthesis</keyword>
<dbReference type="EC" id="6.3.2.12" evidence="6"/>
<evidence type="ECO:0000256" key="19">
    <source>
        <dbReference type="ARBA" id="ARBA00047808"/>
    </source>
</evidence>
<comment type="catalytic activity">
    <reaction evidence="20">
        <text>(6R)-5,10-methylenetetrahydrofolyl-(gamma-L-Glu)(n) + L-glutamate + ATP = (6R)-5,10-methylenetetrahydrofolyl-(gamma-L-Glu)(n+1) + ADP + phosphate + H(+)</text>
        <dbReference type="Rhea" id="RHEA:51912"/>
        <dbReference type="Rhea" id="RHEA-COMP:13257"/>
        <dbReference type="Rhea" id="RHEA-COMP:13258"/>
        <dbReference type="ChEBI" id="CHEBI:15378"/>
        <dbReference type="ChEBI" id="CHEBI:29985"/>
        <dbReference type="ChEBI" id="CHEBI:30616"/>
        <dbReference type="ChEBI" id="CHEBI:43474"/>
        <dbReference type="ChEBI" id="CHEBI:136572"/>
        <dbReference type="ChEBI" id="CHEBI:456216"/>
        <dbReference type="EC" id="6.3.2.17"/>
    </reaction>
</comment>
<dbReference type="GO" id="GO:0046872">
    <property type="term" value="F:metal ion binding"/>
    <property type="evidence" value="ECO:0007669"/>
    <property type="project" value="UniProtKB-KW"/>
</dbReference>
<comment type="caution">
    <text evidence="24">The sequence shown here is derived from an EMBL/GenBank/DDBJ whole genome shotgun (WGS) entry which is preliminary data.</text>
</comment>
<evidence type="ECO:0000256" key="8">
    <source>
        <dbReference type="ARBA" id="ARBA00019357"/>
    </source>
</evidence>
<evidence type="ECO:0000313" key="24">
    <source>
        <dbReference type="EMBL" id="TYK35238.1"/>
    </source>
</evidence>
<dbReference type="FunFam" id="3.40.1190.10:FF:000011">
    <property type="entry name" value="Folylpolyglutamate synthase/dihydrofolate synthase"/>
    <property type="match status" value="1"/>
</dbReference>
<dbReference type="Gene3D" id="3.40.1190.10">
    <property type="entry name" value="Mur-like, catalytic domain"/>
    <property type="match status" value="1"/>
</dbReference>
<evidence type="ECO:0000256" key="2">
    <source>
        <dbReference type="ARBA" id="ARBA00002714"/>
    </source>
</evidence>
<dbReference type="InterPro" id="IPR036615">
    <property type="entry name" value="Mur_ligase_C_dom_sf"/>
</dbReference>
<evidence type="ECO:0000313" key="25">
    <source>
        <dbReference type="Proteomes" id="UP000324383"/>
    </source>
</evidence>
<keyword evidence="9" id="KW-0436">Ligase</keyword>
<gene>
    <name evidence="24" type="ORF">FNJ60_02250</name>
</gene>